<dbReference type="GO" id="GO:0005509">
    <property type="term" value="F:calcium ion binding"/>
    <property type="evidence" value="ECO:0007669"/>
    <property type="project" value="InterPro"/>
</dbReference>
<organism evidence="4 5">
    <name type="scientific">Nitrosomonas communis</name>
    <dbReference type="NCBI Taxonomy" id="44574"/>
    <lineage>
        <taxon>Bacteria</taxon>
        <taxon>Pseudomonadati</taxon>
        <taxon>Pseudomonadota</taxon>
        <taxon>Betaproteobacteria</taxon>
        <taxon>Nitrosomonadales</taxon>
        <taxon>Nitrosomonadaceae</taxon>
        <taxon>Nitrosomonas</taxon>
    </lineage>
</organism>
<protein>
    <submittedName>
        <fullName evidence="4">Hemolysin-type calcium-binding repeat-containing protein</fullName>
    </submittedName>
</protein>
<feature type="signal peptide" evidence="3">
    <location>
        <begin position="1"/>
        <end position="26"/>
    </location>
</feature>
<dbReference type="Pfam" id="PF00353">
    <property type="entry name" value="HemolysinCabind"/>
    <property type="match status" value="3"/>
</dbReference>
<dbReference type="GO" id="GO:0005576">
    <property type="term" value="C:extracellular region"/>
    <property type="evidence" value="ECO:0007669"/>
    <property type="project" value="UniProtKB-SubCell"/>
</dbReference>
<dbReference type="InterPro" id="IPR015943">
    <property type="entry name" value="WD40/YVTN_repeat-like_dom_sf"/>
</dbReference>
<dbReference type="AlphaFoldDB" id="A0A1I4RJ17"/>
<evidence type="ECO:0000256" key="2">
    <source>
        <dbReference type="ARBA" id="ARBA00022525"/>
    </source>
</evidence>
<dbReference type="InterPro" id="IPR001343">
    <property type="entry name" value="Hemolysn_Ca-bd"/>
</dbReference>
<dbReference type="InterPro" id="IPR011048">
    <property type="entry name" value="Haem_d1_sf"/>
</dbReference>
<dbReference type="PANTHER" id="PTHR38340:SF1">
    <property type="entry name" value="S-LAYER PROTEIN"/>
    <property type="match status" value="1"/>
</dbReference>
<proteinExistence type="predicted"/>
<evidence type="ECO:0000256" key="3">
    <source>
        <dbReference type="SAM" id="SignalP"/>
    </source>
</evidence>
<dbReference type="SUPFAM" id="SSF51004">
    <property type="entry name" value="C-terminal (heme d1) domain of cytochrome cd1-nitrite reductase"/>
    <property type="match status" value="1"/>
</dbReference>
<dbReference type="Gene3D" id="2.130.10.10">
    <property type="entry name" value="YVTN repeat-like/Quinoprotein amine dehydrogenase"/>
    <property type="match status" value="1"/>
</dbReference>
<evidence type="ECO:0000313" key="4">
    <source>
        <dbReference type="EMBL" id="SFM51943.1"/>
    </source>
</evidence>
<dbReference type="EMBL" id="FOUB01000033">
    <property type="protein sequence ID" value="SFM51943.1"/>
    <property type="molecule type" value="Genomic_DNA"/>
</dbReference>
<keyword evidence="2" id="KW-0964">Secreted</keyword>
<dbReference type="SUPFAM" id="SSF51120">
    <property type="entry name" value="beta-Roll"/>
    <property type="match status" value="1"/>
</dbReference>
<dbReference type="Proteomes" id="UP000183287">
    <property type="component" value="Unassembled WGS sequence"/>
</dbReference>
<keyword evidence="3" id="KW-0732">Signal</keyword>
<dbReference type="OrthoDB" id="145213at2"/>
<sequence>MKLTQNLKFIGCLALALMVCAEPVFAKTLSMVAEGLPPSVTVFDTDTDKVLGTVAIPRVNLVIGDVLITSDQTRGFVTNNNSEIFVIDLTKSHPVLAEGTNPIPISTHGQDLSISPDGKFLLVVGGNPREPISVIDINAQAEINTFTVSDDADLNSLDVCSDGSVLVASFNTGNLYRLTLDGAGSLTNTGEVLSIRSSGSNGFSPANVYCASGGRSGVVIGFYPGEILSFTIPGLTLVDKHALTGGLGGISAEINTAWNRIFTMSTLEGGGIGVLEAFDYDPTKAELGAMPLFGSAIHDNGPLFFFGVDQMVLHPHGTKLYISQPNAINIYDTSSGKLLNTITDPNIVTPRGIAIAPTIDLCQLPPPPWAIIGSADNDTLIGTADHDVILGLDGDDIIDGRGGNDLICGGPGRDTLIGGAGDDTIHGGEGDDTISGGSGHDKIDGGDGNDTINGGAGNDKIIGGAGNDKITGGSGADIVLGNAGDDTLNVADNISGNDTVDGGTHINGDACYADQEDSLTNCNP</sequence>
<dbReference type="PROSITE" id="PS00330">
    <property type="entry name" value="HEMOLYSIN_CALCIUM"/>
    <property type="match status" value="4"/>
</dbReference>
<reference evidence="5" key="1">
    <citation type="submission" date="2016-10" db="EMBL/GenBank/DDBJ databases">
        <authorList>
            <person name="Varghese N."/>
            <person name="Submissions S."/>
        </authorList>
    </citation>
    <scope>NUCLEOTIDE SEQUENCE [LARGE SCALE GENOMIC DNA]</scope>
    <source>
        <strain evidence="5">Nm44</strain>
    </source>
</reference>
<evidence type="ECO:0000256" key="1">
    <source>
        <dbReference type="ARBA" id="ARBA00004613"/>
    </source>
</evidence>
<dbReference type="PRINTS" id="PR00313">
    <property type="entry name" value="CABNDNGRPT"/>
</dbReference>
<dbReference type="InterPro" id="IPR011049">
    <property type="entry name" value="Serralysin-like_metalloprot_C"/>
</dbReference>
<accession>A0A1I4RJ17</accession>
<dbReference type="RefSeq" id="WP_074905846.1">
    <property type="nucleotide sequence ID" value="NZ_FOUB01000033.1"/>
</dbReference>
<dbReference type="PANTHER" id="PTHR38340">
    <property type="entry name" value="S-LAYER PROTEIN"/>
    <property type="match status" value="1"/>
</dbReference>
<gene>
    <name evidence="4" type="ORF">SAMN05421863_103314</name>
</gene>
<dbReference type="InterPro" id="IPR018511">
    <property type="entry name" value="Hemolysin-typ_Ca-bd_CS"/>
</dbReference>
<evidence type="ECO:0000313" key="5">
    <source>
        <dbReference type="Proteomes" id="UP000183287"/>
    </source>
</evidence>
<dbReference type="InterPro" id="IPR050557">
    <property type="entry name" value="RTX_toxin/Mannuronan_C5-epim"/>
</dbReference>
<feature type="chain" id="PRO_5010216908" evidence="3">
    <location>
        <begin position="27"/>
        <end position="524"/>
    </location>
</feature>
<name>A0A1I4RJ17_9PROT</name>
<keyword evidence="5" id="KW-1185">Reference proteome</keyword>
<comment type="subcellular location">
    <subcellularLocation>
        <location evidence="1">Secreted</location>
    </subcellularLocation>
</comment>
<dbReference type="Gene3D" id="2.150.10.10">
    <property type="entry name" value="Serralysin-like metalloprotease, C-terminal"/>
    <property type="match status" value="2"/>
</dbReference>